<comment type="domain">
    <text evidence="3">2 residues (Tyr-69 and Arg-72) present in a large hydrophobic pocket are probably involved in substrate specificity. They are important for desuccinylation activity, but dispensable for deacetylation activity.</text>
</comment>
<feature type="binding site" evidence="3">
    <location>
        <position position="69"/>
    </location>
    <ligand>
        <name>substrate</name>
    </ligand>
</feature>
<evidence type="ECO:0000313" key="6">
    <source>
        <dbReference type="EMBL" id="TQE94690.1"/>
    </source>
</evidence>
<dbReference type="EMBL" id="VIGC01000021">
    <property type="protein sequence ID" value="TQE94690.1"/>
    <property type="molecule type" value="Genomic_DNA"/>
</dbReference>
<accession>A0A540VD53</accession>
<dbReference type="SUPFAM" id="SSF52467">
    <property type="entry name" value="DHS-like NAD/FAD-binding domain"/>
    <property type="match status" value="1"/>
</dbReference>
<keyword evidence="1" id="KW-0808">Transferase</keyword>
<dbReference type="EC" id="2.3.1.286" evidence="3"/>
<dbReference type="FunCoup" id="A0A540VD53">
    <property type="interactions" value="384"/>
</dbReference>
<dbReference type="HAMAP" id="MF_01121">
    <property type="entry name" value="Sirtuin_ClassIII"/>
    <property type="match status" value="1"/>
</dbReference>
<feature type="binding site" evidence="3 4">
    <location>
        <position position="154"/>
    </location>
    <ligand>
        <name>Zn(2+)</name>
        <dbReference type="ChEBI" id="CHEBI:29105"/>
    </ligand>
</feature>
<comment type="caution">
    <text evidence="3">Lacks conserved residue(s) required for the propagation of feature annotation.</text>
</comment>
<dbReference type="CDD" id="cd01412">
    <property type="entry name" value="SIRT5_Af1_CobB"/>
    <property type="match status" value="1"/>
</dbReference>
<comment type="similarity">
    <text evidence="3">Belongs to the sirtuin family. Class III subfamily.</text>
</comment>
<proteinExistence type="inferred from homology"/>
<comment type="subcellular location">
    <subcellularLocation>
        <location evidence="3">Cytoplasm</location>
    </subcellularLocation>
</comment>
<dbReference type="GO" id="GO:0008270">
    <property type="term" value="F:zinc ion binding"/>
    <property type="evidence" value="ECO:0007669"/>
    <property type="project" value="UniProtKB-UniRule"/>
</dbReference>
<dbReference type="InParanoid" id="A0A540VD53"/>
<feature type="binding site" evidence="3">
    <location>
        <begin position="191"/>
        <end position="193"/>
    </location>
    <ligand>
        <name>NAD(+)</name>
        <dbReference type="ChEBI" id="CHEBI:57540"/>
    </ligand>
</feature>
<evidence type="ECO:0000313" key="7">
    <source>
        <dbReference type="Proteomes" id="UP000317371"/>
    </source>
</evidence>
<keyword evidence="7" id="KW-1185">Reference proteome</keyword>
<feature type="binding site" evidence="3">
    <location>
        <begin position="103"/>
        <end position="106"/>
    </location>
    <ligand>
        <name>NAD(+)</name>
        <dbReference type="ChEBI" id="CHEBI:57540"/>
    </ligand>
</feature>
<dbReference type="InterPro" id="IPR050134">
    <property type="entry name" value="NAD-dep_sirtuin_deacylases"/>
</dbReference>
<dbReference type="PROSITE" id="PS50305">
    <property type="entry name" value="SIRTUIN"/>
    <property type="match status" value="1"/>
</dbReference>
<comment type="catalytic activity">
    <reaction evidence="3">
        <text>N(6)-succinyl-L-lysyl-[protein] + NAD(+) + H2O = 2''-O-succinyl-ADP-D-ribose + nicotinamide + L-lysyl-[protein]</text>
        <dbReference type="Rhea" id="RHEA:47668"/>
        <dbReference type="Rhea" id="RHEA-COMP:9752"/>
        <dbReference type="Rhea" id="RHEA-COMP:11877"/>
        <dbReference type="ChEBI" id="CHEBI:15377"/>
        <dbReference type="ChEBI" id="CHEBI:17154"/>
        <dbReference type="ChEBI" id="CHEBI:29969"/>
        <dbReference type="ChEBI" id="CHEBI:57540"/>
        <dbReference type="ChEBI" id="CHEBI:87830"/>
        <dbReference type="ChEBI" id="CHEBI:87832"/>
    </reaction>
</comment>
<dbReference type="NCBIfam" id="NF001753">
    <property type="entry name" value="PRK00481.1-3"/>
    <property type="match status" value="1"/>
</dbReference>
<feature type="domain" description="Deacetylase sirtuin-type" evidence="5">
    <location>
        <begin position="1"/>
        <end position="254"/>
    </location>
</feature>
<dbReference type="InterPro" id="IPR029035">
    <property type="entry name" value="DHS-like_NAD/FAD-binding_dom"/>
</dbReference>
<name>A0A540VD53_9CHLR</name>
<feature type="binding site" evidence="3">
    <location>
        <begin position="217"/>
        <end position="219"/>
    </location>
    <ligand>
        <name>NAD(+)</name>
        <dbReference type="ChEBI" id="CHEBI:57540"/>
    </ligand>
</feature>
<comment type="catalytic activity">
    <reaction evidence="3">
        <text>N(6)-acetyl-L-lysyl-[protein] + NAD(+) + H2O = 2''-O-acetyl-ADP-D-ribose + nicotinamide + L-lysyl-[protein]</text>
        <dbReference type="Rhea" id="RHEA:43636"/>
        <dbReference type="Rhea" id="RHEA-COMP:9752"/>
        <dbReference type="Rhea" id="RHEA-COMP:10731"/>
        <dbReference type="ChEBI" id="CHEBI:15377"/>
        <dbReference type="ChEBI" id="CHEBI:17154"/>
        <dbReference type="ChEBI" id="CHEBI:29969"/>
        <dbReference type="ChEBI" id="CHEBI:57540"/>
        <dbReference type="ChEBI" id="CHEBI:61930"/>
        <dbReference type="ChEBI" id="CHEBI:83767"/>
        <dbReference type="EC" id="2.3.1.286"/>
    </reaction>
</comment>
<evidence type="ECO:0000256" key="1">
    <source>
        <dbReference type="ARBA" id="ARBA00022679"/>
    </source>
</evidence>
<dbReference type="GO" id="GO:0005737">
    <property type="term" value="C:cytoplasm"/>
    <property type="evidence" value="ECO:0007669"/>
    <property type="project" value="UniProtKB-SubCell"/>
</dbReference>
<evidence type="ECO:0000256" key="4">
    <source>
        <dbReference type="PROSITE-ProRule" id="PRU00236"/>
    </source>
</evidence>
<dbReference type="InterPro" id="IPR027546">
    <property type="entry name" value="Sirtuin_class_III"/>
</dbReference>
<dbReference type="GO" id="GO:0036054">
    <property type="term" value="F:protein-malonyllysine demalonylase activity"/>
    <property type="evidence" value="ECO:0007669"/>
    <property type="project" value="InterPro"/>
</dbReference>
<feature type="active site" description="Proton acceptor" evidence="3 4">
    <location>
        <position position="121"/>
    </location>
</feature>
<dbReference type="InterPro" id="IPR026591">
    <property type="entry name" value="Sirtuin_cat_small_dom_sf"/>
</dbReference>
<dbReference type="GO" id="GO:0017136">
    <property type="term" value="F:histone deacetylase activity, NAD-dependent"/>
    <property type="evidence" value="ECO:0007669"/>
    <property type="project" value="TreeGrafter"/>
</dbReference>
<feature type="binding site" evidence="3">
    <location>
        <position position="72"/>
    </location>
    <ligand>
        <name>substrate</name>
    </ligand>
</feature>
<feature type="binding site" evidence="3 4">
    <location>
        <position position="129"/>
    </location>
    <ligand>
        <name>Zn(2+)</name>
        <dbReference type="ChEBI" id="CHEBI:29105"/>
    </ligand>
</feature>
<dbReference type="InterPro" id="IPR026590">
    <property type="entry name" value="Ssirtuin_cat_dom"/>
</dbReference>
<evidence type="ECO:0000259" key="5">
    <source>
        <dbReference type="PROSITE" id="PS50305"/>
    </source>
</evidence>
<organism evidence="6 7">
    <name type="scientific">Litorilinea aerophila</name>
    <dbReference type="NCBI Taxonomy" id="1204385"/>
    <lineage>
        <taxon>Bacteria</taxon>
        <taxon>Bacillati</taxon>
        <taxon>Chloroflexota</taxon>
        <taxon>Caldilineae</taxon>
        <taxon>Caldilineales</taxon>
        <taxon>Caldilineaceae</taxon>
        <taxon>Litorilinea</taxon>
    </lineage>
</organism>
<dbReference type="OrthoDB" id="9800582at2"/>
<keyword evidence="3" id="KW-0963">Cytoplasm</keyword>
<comment type="function">
    <text evidence="3">NAD-dependent lysine deacetylase and desuccinylase that specifically removes acetyl and succinyl groups on target proteins. Modulates the activities of several proteins which are inactive in their acylated form.</text>
</comment>
<feature type="binding site" evidence="3">
    <location>
        <position position="235"/>
    </location>
    <ligand>
        <name>NAD(+)</name>
        <dbReference type="ChEBI" id="CHEBI:57540"/>
    </ligand>
</feature>
<dbReference type="InterPro" id="IPR003000">
    <property type="entry name" value="Sirtuin"/>
</dbReference>
<comment type="cofactor">
    <cofactor evidence="3">
        <name>Zn(2+)</name>
        <dbReference type="ChEBI" id="CHEBI:29105"/>
    </cofactor>
    <text evidence="3">Binds 1 zinc ion per subunit.</text>
</comment>
<dbReference type="PANTHER" id="PTHR11085:SF10">
    <property type="entry name" value="NAD-DEPENDENT PROTEIN DEACYLASE SIRTUIN-5, MITOCHONDRIAL-RELATED"/>
    <property type="match status" value="1"/>
</dbReference>
<protein>
    <recommendedName>
        <fullName evidence="3">NAD-dependent protein deacylase</fullName>
        <ecNumber evidence="3">2.3.1.286</ecNumber>
    </recommendedName>
    <alternativeName>
        <fullName evidence="3">Regulatory protein SIR2 homolog</fullName>
    </alternativeName>
</protein>
<keyword evidence="3 4" id="KW-0479">Metal-binding</keyword>
<sequence>MDHDLIEQAARQLAAANHTFCLTGAGVSAESGVPTFRDARTGLWARFDPAQLASQEGFATDPGRVWRWYMDRLAMAEAAIPNPGHRALARLEQLLPTFVLFTQNVDELHERAGSQRVYHLHGCLARFRCNDCGRLHELQPQERKAPLPPRCSWCGGWIRPDVVWFGENLPPAVLDAAWQALERCDVMLVVGTSGEVYPAALFPQVAREAGARVIEINTQATAITPVAHVSLRGTSGQLLPRLWERVVSLREGRG</sequence>
<dbReference type="GO" id="GO:0036055">
    <property type="term" value="F:protein-succinyllysine desuccinylase activity"/>
    <property type="evidence" value="ECO:0007669"/>
    <property type="project" value="UniProtKB-UniRule"/>
</dbReference>
<keyword evidence="3 4" id="KW-0862">Zinc</keyword>
<dbReference type="PANTHER" id="PTHR11085">
    <property type="entry name" value="NAD-DEPENDENT PROTEIN DEACYLASE SIRTUIN-5, MITOCHONDRIAL-RELATED"/>
    <property type="match status" value="1"/>
</dbReference>
<dbReference type="AlphaFoldDB" id="A0A540VD53"/>
<feature type="binding site" evidence="3 4">
    <location>
        <position position="151"/>
    </location>
    <ligand>
        <name>Zn(2+)</name>
        <dbReference type="ChEBI" id="CHEBI:29105"/>
    </ligand>
</feature>
<dbReference type="RefSeq" id="WP_141611082.1">
    <property type="nucleotide sequence ID" value="NZ_VIGC02000021.1"/>
</dbReference>
<reference evidence="6 7" key="1">
    <citation type="submission" date="2019-06" db="EMBL/GenBank/DDBJ databases">
        <title>Genome sequence of Litorilinea aerophila BAA-2444.</title>
        <authorList>
            <person name="Maclea K.S."/>
            <person name="Maurais E.G."/>
            <person name="Iannazzi L.C."/>
        </authorList>
    </citation>
    <scope>NUCLEOTIDE SEQUENCE [LARGE SCALE GENOMIC DNA]</scope>
    <source>
        <strain evidence="6 7">ATCC BAA-2444</strain>
    </source>
</reference>
<dbReference type="Gene3D" id="3.40.50.1220">
    <property type="entry name" value="TPP-binding domain"/>
    <property type="match status" value="1"/>
</dbReference>
<keyword evidence="2 3" id="KW-0520">NAD</keyword>
<gene>
    <name evidence="3" type="primary">cobB</name>
    <name evidence="6" type="ORF">FKZ61_15635</name>
</gene>
<dbReference type="GO" id="GO:0070403">
    <property type="term" value="F:NAD+ binding"/>
    <property type="evidence" value="ECO:0007669"/>
    <property type="project" value="UniProtKB-UniRule"/>
</dbReference>
<comment type="caution">
    <text evidence="6">The sequence shown here is derived from an EMBL/GenBank/DDBJ whole genome shotgun (WGS) entry which is preliminary data.</text>
</comment>
<dbReference type="Gene3D" id="3.30.1600.10">
    <property type="entry name" value="SIR2/SIRT2 'Small Domain"/>
    <property type="match status" value="1"/>
</dbReference>
<evidence type="ECO:0000256" key="3">
    <source>
        <dbReference type="HAMAP-Rule" id="MF_01121"/>
    </source>
</evidence>
<dbReference type="Pfam" id="PF02146">
    <property type="entry name" value="SIR2"/>
    <property type="match status" value="1"/>
</dbReference>
<dbReference type="Proteomes" id="UP000317371">
    <property type="component" value="Unassembled WGS sequence"/>
</dbReference>
<evidence type="ECO:0000256" key="2">
    <source>
        <dbReference type="ARBA" id="ARBA00023027"/>
    </source>
</evidence>
<feature type="binding site" evidence="3 4">
    <location>
        <position position="132"/>
    </location>
    <ligand>
        <name>Zn(2+)</name>
        <dbReference type="ChEBI" id="CHEBI:29105"/>
    </ligand>
</feature>